<evidence type="ECO:0000256" key="1">
    <source>
        <dbReference type="ARBA" id="ARBA00010528"/>
    </source>
</evidence>
<dbReference type="InterPro" id="IPR025755">
    <property type="entry name" value="Ribos_uL4_C_dom"/>
</dbReference>
<dbReference type="Gene3D" id="3.40.1370.10">
    <property type="match status" value="1"/>
</dbReference>
<comment type="caution">
    <text evidence="5">The sequence shown here is derived from an EMBL/GenBank/DDBJ whole genome shotgun (WGS) entry which is preliminary data.</text>
</comment>
<organism evidence="5 6">
    <name type="scientific">Anisodus acutangulus</name>
    <dbReference type="NCBI Taxonomy" id="402998"/>
    <lineage>
        <taxon>Eukaryota</taxon>
        <taxon>Viridiplantae</taxon>
        <taxon>Streptophyta</taxon>
        <taxon>Embryophyta</taxon>
        <taxon>Tracheophyta</taxon>
        <taxon>Spermatophyta</taxon>
        <taxon>Magnoliopsida</taxon>
        <taxon>eudicotyledons</taxon>
        <taxon>Gunneridae</taxon>
        <taxon>Pentapetalae</taxon>
        <taxon>asterids</taxon>
        <taxon>lamiids</taxon>
        <taxon>Solanales</taxon>
        <taxon>Solanaceae</taxon>
        <taxon>Solanoideae</taxon>
        <taxon>Hyoscyameae</taxon>
        <taxon>Anisodus</taxon>
    </lineage>
</organism>
<evidence type="ECO:0000256" key="3">
    <source>
        <dbReference type="ARBA" id="ARBA00023274"/>
    </source>
</evidence>
<proteinExistence type="inferred from homology"/>
<dbReference type="GO" id="GO:0005840">
    <property type="term" value="C:ribosome"/>
    <property type="evidence" value="ECO:0007669"/>
    <property type="project" value="UniProtKB-KW"/>
</dbReference>
<reference evidence="6" key="1">
    <citation type="journal article" date="2023" name="Proc. Natl. Acad. Sci. U.S.A.">
        <title>Genomic and structural basis for evolution of tropane alkaloid biosynthesis.</title>
        <authorList>
            <person name="Wanga Y.-J."/>
            <person name="Taina T."/>
            <person name="Yua J.-Y."/>
            <person name="Lia J."/>
            <person name="Xua B."/>
            <person name="Chenc J."/>
            <person name="D'Auriad J.C."/>
            <person name="Huanga J.-P."/>
            <person name="Huanga S.-X."/>
        </authorList>
    </citation>
    <scope>NUCLEOTIDE SEQUENCE [LARGE SCALE GENOMIC DNA]</scope>
    <source>
        <strain evidence="6">cv. KIB-2019</strain>
    </source>
</reference>
<dbReference type="Pfam" id="PF14374">
    <property type="entry name" value="Ribos_L4_asso_C"/>
    <property type="match status" value="2"/>
</dbReference>
<dbReference type="PANTHER" id="PTHR19431">
    <property type="entry name" value="60S RIBOSOMAL PROTEIN L4"/>
    <property type="match status" value="1"/>
</dbReference>
<dbReference type="Proteomes" id="UP001152561">
    <property type="component" value="Unassembled WGS sequence"/>
</dbReference>
<dbReference type="OrthoDB" id="10259785at2759"/>
<dbReference type="Pfam" id="PF00573">
    <property type="entry name" value="Ribosomal_L4"/>
    <property type="match status" value="1"/>
</dbReference>
<feature type="domain" description="Large ribosomal subunit protein uL4 C-terminal" evidence="4">
    <location>
        <begin position="104"/>
        <end position="140"/>
    </location>
</feature>
<dbReference type="GO" id="GO:0003735">
    <property type="term" value="F:structural constituent of ribosome"/>
    <property type="evidence" value="ECO:0007669"/>
    <property type="project" value="InterPro"/>
</dbReference>
<protein>
    <recommendedName>
        <fullName evidence="4">Large ribosomal subunit protein uL4 C-terminal domain-containing protein</fullName>
    </recommendedName>
</protein>
<evidence type="ECO:0000259" key="4">
    <source>
        <dbReference type="Pfam" id="PF14374"/>
    </source>
</evidence>
<comment type="similarity">
    <text evidence="1">Belongs to the universal ribosomal protein uL4 family.</text>
</comment>
<dbReference type="InterPro" id="IPR023574">
    <property type="entry name" value="Ribosomal_uL4_dom_sf"/>
</dbReference>
<accession>A0A9Q1LCF0</accession>
<dbReference type="InterPro" id="IPR002136">
    <property type="entry name" value="Ribosomal_uL4"/>
</dbReference>
<evidence type="ECO:0000313" key="5">
    <source>
        <dbReference type="EMBL" id="KAJ8533970.1"/>
    </source>
</evidence>
<keyword evidence="6" id="KW-1185">Reference proteome</keyword>
<keyword evidence="2" id="KW-0689">Ribosomal protein</keyword>
<feature type="domain" description="Large ribosomal subunit protein uL4 C-terminal" evidence="4">
    <location>
        <begin position="82"/>
        <end position="103"/>
    </location>
</feature>
<dbReference type="InterPro" id="IPR045240">
    <property type="entry name" value="Ribosomal_uL4_euk/arch"/>
</dbReference>
<dbReference type="AlphaFoldDB" id="A0A9Q1LCF0"/>
<keyword evidence="3" id="KW-0687">Ribonucleoprotein</keyword>
<gene>
    <name evidence="5" type="ORF">K7X08_007294</name>
</gene>
<sequence>MRNRRYISRKGSLIVYGTEGVKPVKAFRNIPGVEICHVDRLNLLKLAPGSHLGRFIVWTKSAHEKLDEIYGSFDKASEKKRGYVLPRPKMVNADLARIINSDERATLKKNPLKNLNVLLKLNPYVKTARRMSLLAEAERVKAKNGKLDKKRHQITKEEAAAIRSAGTAWFKTMISDSDYTEFENFTKWLGVTQ</sequence>
<dbReference type="SUPFAM" id="SSF52166">
    <property type="entry name" value="Ribosomal protein L4"/>
    <property type="match status" value="1"/>
</dbReference>
<dbReference type="GO" id="GO:0006412">
    <property type="term" value="P:translation"/>
    <property type="evidence" value="ECO:0007669"/>
    <property type="project" value="InterPro"/>
</dbReference>
<dbReference type="EMBL" id="JAJAGQ010000019">
    <property type="protein sequence ID" value="KAJ8533970.1"/>
    <property type="molecule type" value="Genomic_DNA"/>
</dbReference>
<evidence type="ECO:0000313" key="6">
    <source>
        <dbReference type="Proteomes" id="UP001152561"/>
    </source>
</evidence>
<dbReference type="GO" id="GO:1990904">
    <property type="term" value="C:ribonucleoprotein complex"/>
    <property type="evidence" value="ECO:0007669"/>
    <property type="project" value="UniProtKB-KW"/>
</dbReference>
<name>A0A9Q1LCF0_9SOLA</name>
<evidence type="ECO:0000256" key="2">
    <source>
        <dbReference type="ARBA" id="ARBA00022980"/>
    </source>
</evidence>